<dbReference type="Pfam" id="PF19638">
    <property type="entry name" value="DUF6141"/>
    <property type="match status" value="1"/>
</dbReference>
<keyword evidence="1" id="KW-1133">Transmembrane helix</keyword>
<keyword evidence="1" id="KW-0472">Membrane</keyword>
<evidence type="ECO:0000313" key="3">
    <source>
        <dbReference type="Proteomes" id="UP001597374"/>
    </source>
</evidence>
<dbReference type="Proteomes" id="UP001597374">
    <property type="component" value="Unassembled WGS sequence"/>
</dbReference>
<evidence type="ECO:0000256" key="1">
    <source>
        <dbReference type="SAM" id="Phobius"/>
    </source>
</evidence>
<dbReference type="RefSeq" id="WP_250427707.1">
    <property type="nucleotide sequence ID" value="NZ_JALPRR010000001.1"/>
</dbReference>
<keyword evidence="1" id="KW-0812">Transmembrane</keyword>
<reference evidence="3" key="1">
    <citation type="journal article" date="2019" name="Int. J. Syst. Evol. Microbiol.">
        <title>The Global Catalogue of Microorganisms (GCM) 10K type strain sequencing project: providing services to taxonomists for standard genome sequencing and annotation.</title>
        <authorList>
            <consortium name="The Broad Institute Genomics Platform"/>
            <consortium name="The Broad Institute Genome Sequencing Center for Infectious Disease"/>
            <person name="Wu L."/>
            <person name="Ma J."/>
        </authorList>
    </citation>
    <scope>NUCLEOTIDE SEQUENCE [LARGE SCALE GENOMIC DNA]</scope>
    <source>
        <strain evidence="3">CGMCC 4.1782</strain>
    </source>
</reference>
<evidence type="ECO:0000313" key="2">
    <source>
        <dbReference type="EMBL" id="MFD2246044.1"/>
    </source>
</evidence>
<organism evidence="2 3">
    <name type="scientific">Pontibacter ruber</name>
    <dbReference type="NCBI Taxonomy" id="1343895"/>
    <lineage>
        <taxon>Bacteria</taxon>
        <taxon>Pseudomonadati</taxon>
        <taxon>Bacteroidota</taxon>
        <taxon>Cytophagia</taxon>
        <taxon>Cytophagales</taxon>
        <taxon>Hymenobacteraceae</taxon>
        <taxon>Pontibacter</taxon>
    </lineage>
</organism>
<dbReference type="InterPro" id="IPR046139">
    <property type="entry name" value="DUF6141"/>
</dbReference>
<feature type="transmembrane region" description="Helical" evidence="1">
    <location>
        <begin position="17"/>
        <end position="40"/>
    </location>
</feature>
<feature type="transmembrane region" description="Helical" evidence="1">
    <location>
        <begin position="52"/>
        <end position="70"/>
    </location>
</feature>
<dbReference type="EMBL" id="JBHUIM010000001">
    <property type="protein sequence ID" value="MFD2246044.1"/>
    <property type="molecule type" value="Genomic_DNA"/>
</dbReference>
<proteinExistence type="predicted"/>
<accession>A0ABW5CXT3</accession>
<keyword evidence="3" id="KW-1185">Reference proteome</keyword>
<comment type="caution">
    <text evidence="2">The sequence shown here is derived from an EMBL/GenBank/DDBJ whole genome shotgun (WGS) entry which is preliminary data.</text>
</comment>
<protein>
    <submittedName>
        <fullName evidence="2">DUF6141 family protein</fullName>
    </submittedName>
</protein>
<sequence>MAAQAILFKEKQRYTQFWLWAILLGVSGLLLAGFVYRVFLGSNMGNHTLSDIQLGLVVLLVGVGLPLFFFRMRLITKVLPGEVRVRFSPFQLKAVRIPLHLVRDFERLVYNPIGDYGGWGIRWSSKGKAYNMSGNEGVQLYFYNRKPILIGSQRSLELFEAIRKAKEMGPGKEV</sequence>
<name>A0ABW5CXT3_9BACT</name>
<gene>
    <name evidence="2" type="ORF">ACFSKP_07235</name>
</gene>